<dbReference type="GO" id="GO:0034220">
    <property type="term" value="P:monoatomic ion transmembrane transport"/>
    <property type="evidence" value="ECO:0007669"/>
    <property type="project" value="UniProtKB-KW"/>
</dbReference>
<dbReference type="Pfam" id="PF02537">
    <property type="entry name" value="CRCB"/>
    <property type="match status" value="1"/>
</dbReference>
<keyword evidence="6" id="KW-0813">Transport</keyword>
<keyword evidence="4 10" id="KW-1133">Transmembrane helix</keyword>
<evidence type="ECO:0000313" key="12">
    <source>
        <dbReference type="Proteomes" id="UP000235598"/>
    </source>
</evidence>
<comment type="subcellular location">
    <subcellularLocation>
        <location evidence="1">Cell membrane</location>
        <topology evidence="1">Multi-pass membrane protein</topology>
    </subcellularLocation>
</comment>
<dbReference type="OrthoDB" id="5148600at2"/>
<organism evidence="11 12">
    <name type="scientific">Brevibacterium paucivorans</name>
    <dbReference type="NCBI Taxonomy" id="170994"/>
    <lineage>
        <taxon>Bacteria</taxon>
        <taxon>Bacillati</taxon>
        <taxon>Actinomycetota</taxon>
        <taxon>Actinomycetes</taxon>
        <taxon>Micrococcales</taxon>
        <taxon>Brevibacteriaceae</taxon>
        <taxon>Brevibacterium</taxon>
    </lineage>
</organism>
<feature type="transmembrane region" description="Helical" evidence="10">
    <location>
        <begin position="30"/>
        <end position="52"/>
    </location>
</feature>
<reference evidence="11 12" key="1">
    <citation type="submission" date="2017-09" db="EMBL/GenBank/DDBJ databases">
        <title>Bacterial strain isolated from the female urinary microbiota.</title>
        <authorList>
            <person name="Thomas-White K."/>
            <person name="Kumar N."/>
            <person name="Forster S."/>
            <person name="Putonti C."/>
            <person name="Lawley T."/>
            <person name="Wolfe A.J."/>
        </authorList>
    </citation>
    <scope>NUCLEOTIDE SEQUENCE [LARGE SCALE GENOMIC DNA]</scope>
    <source>
        <strain evidence="11 12">UMB1301</strain>
    </source>
</reference>
<comment type="catalytic activity">
    <reaction evidence="8">
        <text>fluoride(in) = fluoride(out)</text>
        <dbReference type="Rhea" id="RHEA:76159"/>
        <dbReference type="ChEBI" id="CHEBI:17051"/>
    </reaction>
    <physiologicalReaction direction="left-to-right" evidence="8">
        <dbReference type="Rhea" id="RHEA:76160"/>
    </physiologicalReaction>
</comment>
<keyword evidence="3 10" id="KW-0812">Transmembrane</keyword>
<protein>
    <recommendedName>
        <fullName evidence="10">Fluoride-specific ion channel</fullName>
    </recommendedName>
</protein>
<dbReference type="AlphaFoldDB" id="A0A2N6VQW4"/>
<evidence type="ECO:0000256" key="9">
    <source>
        <dbReference type="ARBA" id="ARBA00049940"/>
    </source>
</evidence>
<dbReference type="GO" id="GO:0005886">
    <property type="term" value="C:plasma membrane"/>
    <property type="evidence" value="ECO:0007669"/>
    <property type="project" value="UniProtKB-SubCell"/>
</dbReference>
<evidence type="ECO:0000313" key="11">
    <source>
        <dbReference type="EMBL" id="PMD06522.1"/>
    </source>
</evidence>
<gene>
    <name evidence="11" type="ORF">CJ199_03935</name>
</gene>
<evidence type="ECO:0000256" key="3">
    <source>
        <dbReference type="ARBA" id="ARBA00022692"/>
    </source>
</evidence>
<comment type="function">
    <text evidence="9">Fluoride-specific ion channel. Important for reducing fluoride concentration in the cell, thus reducing its toxicity.</text>
</comment>
<feature type="transmembrane region" description="Helical" evidence="10">
    <location>
        <begin position="64"/>
        <end position="83"/>
    </location>
</feature>
<dbReference type="EMBL" id="PNHK01000001">
    <property type="protein sequence ID" value="PMD06522.1"/>
    <property type="molecule type" value="Genomic_DNA"/>
</dbReference>
<keyword evidence="5 10" id="KW-0472">Membrane</keyword>
<keyword evidence="6" id="KW-0407">Ion channel</keyword>
<comment type="caution">
    <text evidence="11">The sequence shown here is derived from an EMBL/GenBank/DDBJ whole genome shotgun (WGS) entry which is preliminary data.</text>
</comment>
<dbReference type="InterPro" id="IPR003691">
    <property type="entry name" value="FluC"/>
</dbReference>
<evidence type="ECO:0000256" key="5">
    <source>
        <dbReference type="ARBA" id="ARBA00023136"/>
    </source>
</evidence>
<evidence type="ECO:0000256" key="10">
    <source>
        <dbReference type="RuleBase" id="RU004340"/>
    </source>
</evidence>
<feature type="transmembrane region" description="Helical" evidence="10">
    <location>
        <begin position="89"/>
        <end position="112"/>
    </location>
</feature>
<comment type="similarity">
    <text evidence="7 10">Belongs to the fluoride channel Fluc/FEX (TC 1.A.43) family.</text>
</comment>
<evidence type="ECO:0000256" key="8">
    <source>
        <dbReference type="ARBA" id="ARBA00035585"/>
    </source>
</evidence>
<evidence type="ECO:0000256" key="7">
    <source>
        <dbReference type="ARBA" id="ARBA00035120"/>
    </source>
</evidence>
<evidence type="ECO:0000256" key="4">
    <source>
        <dbReference type="ARBA" id="ARBA00022989"/>
    </source>
</evidence>
<keyword evidence="6" id="KW-0406">Ion transport</keyword>
<keyword evidence="2 10" id="KW-1003">Cell membrane</keyword>
<name>A0A2N6VQW4_9MICO</name>
<dbReference type="RefSeq" id="WP_102238167.1">
    <property type="nucleotide sequence ID" value="NZ_PNHK01000001.1"/>
</dbReference>
<evidence type="ECO:0000256" key="1">
    <source>
        <dbReference type="ARBA" id="ARBA00004651"/>
    </source>
</evidence>
<evidence type="ECO:0000256" key="6">
    <source>
        <dbReference type="ARBA" id="ARBA00023303"/>
    </source>
</evidence>
<sequence>MPRFFSPVLVFTGGALGTWARVAIFQFGETAGLITVNAVGTLILATLSGLLFHAHAPWATPVKLFLGAGVCGALTTQSTLALMTVQAGLGGLTLTVVSLVTGACAAVSGWLIGSALRPSPRSSC</sequence>
<proteinExistence type="inferred from homology"/>
<accession>A0A2N6VQW4</accession>
<evidence type="ECO:0000256" key="2">
    <source>
        <dbReference type="ARBA" id="ARBA00022475"/>
    </source>
</evidence>
<dbReference type="Proteomes" id="UP000235598">
    <property type="component" value="Unassembled WGS sequence"/>
</dbReference>